<dbReference type="GO" id="GO:0051539">
    <property type="term" value="F:4 iron, 4 sulfur cluster binding"/>
    <property type="evidence" value="ECO:0007669"/>
    <property type="project" value="UniProtKB-KW"/>
</dbReference>
<evidence type="ECO:0000313" key="24">
    <source>
        <dbReference type="EMBL" id="KAK3284038.1"/>
    </source>
</evidence>
<dbReference type="Pfam" id="PF14260">
    <property type="entry name" value="zf-C4pol"/>
    <property type="match status" value="1"/>
</dbReference>
<dbReference type="InterPro" id="IPR006134">
    <property type="entry name" value="DNA-dir_DNA_pol_B_multi_dom"/>
</dbReference>
<evidence type="ECO:0000256" key="14">
    <source>
        <dbReference type="ARBA" id="ARBA00022932"/>
    </source>
</evidence>
<dbReference type="Gene3D" id="1.10.287.690">
    <property type="entry name" value="Helix hairpin bin"/>
    <property type="match status" value="1"/>
</dbReference>
<evidence type="ECO:0000256" key="3">
    <source>
        <dbReference type="ARBA" id="ARBA00005755"/>
    </source>
</evidence>
<dbReference type="Gene3D" id="3.30.342.10">
    <property type="entry name" value="DNA Polymerase, chain B, domain 1"/>
    <property type="match status" value="1"/>
</dbReference>
<evidence type="ECO:0000313" key="25">
    <source>
        <dbReference type="Proteomes" id="UP001190700"/>
    </source>
</evidence>
<accession>A0AAE0GTT2</accession>
<evidence type="ECO:0000256" key="1">
    <source>
        <dbReference type="ARBA" id="ARBA00001966"/>
    </source>
</evidence>
<evidence type="ECO:0000256" key="20">
    <source>
        <dbReference type="RuleBase" id="RU000442"/>
    </source>
</evidence>
<gene>
    <name evidence="24" type="ORF">CYMTET_8291</name>
</gene>
<comment type="catalytic activity">
    <reaction evidence="19 20">
        <text>DNA(n) + a 2'-deoxyribonucleoside 5'-triphosphate = DNA(n+1) + diphosphate</text>
        <dbReference type="Rhea" id="RHEA:22508"/>
        <dbReference type="Rhea" id="RHEA-COMP:17339"/>
        <dbReference type="Rhea" id="RHEA-COMP:17340"/>
        <dbReference type="ChEBI" id="CHEBI:33019"/>
        <dbReference type="ChEBI" id="CHEBI:61560"/>
        <dbReference type="ChEBI" id="CHEBI:173112"/>
        <dbReference type="EC" id="2.7.7.7"/>
    </reaction>
</comment>
<evidence type="ECO:0000256" key="11">
    <source>
        <dbReference type="ARBA" id="ARBA00022801"/>
    </source>
</evidence>
<evidence type="ECO:0000256" key="6">
    <source>
        <dbReference type="ARBA" id="ARBA00022695"/>
    </source>
</evidence>
<evidence type="ECO:0000256" key="5">
    <source>
        <dbReference type="ARBA" id="ARBA00022679"/>
    </source>
</evidence>
<organism evidence="24 25">
    <name type="scientific">Cymbomonas tetramitiformis</name>
    <dbReference type="NCBI Taxonomy" id="36881"/>
    <lineage>
        <taxon>Eukaryota</taxon>
        <taxon>Viridiplantae</taxon>
        <taxon>Chlorophyta</taxon>
        <taxon>Pyramimonadophyceae</taxon>
        <taxon>Pyramimonadales</taxon>
        <taxon>Pyramimonadaceae</taxon>
        <taxon>Cymbomonas</taxon>
    </lineage>
</organism>
<dbReference type="InterPro" id="IPR023211">
    <property type="entry name" value="DNA_pol_palm_dom_sf"/>
</dbReference>
<dbReference type="InterPro" id="IPR012337">
    <property type="entry name" value="RNaseH-like_sf"/>
</dbReference>
<comment type="subcellular location">
    <subcellularLocation>
        <location evidence="2 20">Nucleus</location>
    </subcellularLocation>
</comment>
<dbReference type="SUPFAM" id="SSF53098">
    <property type="entry name" value="Ribonuclease H-like"/>
    <property type="match status" value="1"/>
</dbReference>
<evidence type="ECO:0000256" key="4">
    <source>
        <dbReference type="ARBA" id="ARBA00022485"/>
    </source>
</evidence>
<dbReference type="PROSITE" id="PS00116">
    <property type="entry name" value="DNA_POLYMERASE_B"/>
    <property type="match status" value="1"/>
</dbReference>
<dbReference type="InterPro" id="IPR017964">
    <property type="entry name" value="DNA-dir_DNA_pol_B_CS"/>
</dbReference>
<comment type="cofactor">
    <cofactor evidence="1 20">
        <name>[4Fe-4S] cluster</name>
        <dbReference type="ChEBI" id="CHEBI:49883"/>
    </cofactor>
</comment>
<dbReference type="GO" id="GO:0008270">
    <property type="term" value="F:zinc ion binding"/>
    <property type="evidence" value="ECO:0007669"/>
    <property type="project" value="UniProtKB-KW"/>
</dbReference>
<keyword evidence="6 20" id="KW-0548">Nucleotidyltransferase</keyword>
<evidence type="ECO:0000256" key="2">
    <source>
        <dbReference type="ARBA" id="ARBA00004123"/>
    </source>
</evidence>
<dbReference type="EC" id="2.7.7.7" evidence="20"/>
<evidence type="ECO:0000259" key="21">
    <source>
        <dbReference type="Pfam" id="PF00136"/>
    </source>
</evidence>
<dbReference type="CDD" id="cd05777">
    <property type="entry name" value="DNA_polB_delta_exo"/>
    <property type="match status" value="1"/>
</dbReference>
<dbReference type="InterPro" id="IPR006133">
    <property type="entry name" value="DNA-dir_DNA_pol_B_exonuc"/>
</dbReference>
<dbReference type="GO" id="GO:0043625">
    <property type="term" value="C:delta DNA polymerase complex"/>
    <property type="evidence" value="ECO:0007669"/>
    <property type="project" value="TreeGrafter"/>
</dbReference>
<dbReference type="InterPro" id="IPR036397">
    <property type="entry name" value="RNaseH_sf"/>
</dbReference>
<dbReference type="FunFam" id="3.30.420.10:FF:000004">
    <property type="entry name" value="DNA polymerase"/>
    <property type="match status" value="1"/>
</dbReference>
<comment type="caution">
    <text evidence="24">The sequence shown here is derived from an EMBL/GenBank/DDBJ whole genome shotgun (WGS) entry which is preliminary data.</text>
</comment>
<dbReference type="GO" id="GO:0006297">
    <property type="term" value="P:nucleotide-excision repair, DNA gap filling"/>
    <property type="evidence" value="ECO:0007669"/>
    <property type="project" value="TreeGrafter"/>
</dbReference>
<comment type="similarity">
    <text evidence="3 20">Belongs to the DNA polymerase type-B family.</text>
</comment>
<sequence>MSTNQTWTRAIDVADAASNETPVTFMQTSVEDAEVQAHTRSVRVENSMVSGWVPAFRVFGVTRESLSVCAHVHGFLPYLWCATPEHAMLLASERQLTQFTKVLNSIVSEKAEKAVVRVESLARRSVMHHSRDASGVAHLKITLQRASHVAKCRRALLCVENFKSLGLTLPFDLYEADVDCTLRYMVDTGTVGCAWATAPAKAYVLRTAETRETRCAIELDVDHTKLIAHDASVPPYDGIAPLRVLSFDIECCAKEEHFPHPDVDPVIQIASVLAEVPERHEMRRVYTLGSCANIPGATVVACDTETALLRAWSVDVIAADPDMIVGYNVQNFDIDYLLKRAANLRVDDFALFGRVRRKRVESKEATFSSKAMGTRKNMRATVDGRIVLDVMQIVQTEHKLSSYTLNHVSERFLMERKEDVHHSMIAKLHRGDRTTRQRLAVYCLKDALLPVRLLRKLMIIFNLTEMARVTGVPLSYLLHRGQSIKVFSQLLRRANVAGMLLPTHERSAEGEGGDGGVAYEGATVLDAKAGFYEVPIATLDFASLYPSIMRAHNLCYTTLVPRGREHEYAPDELTVTPTGDRFVRSHVHRGLLPAILDDLLTARKRARALIKTTEDPTMRGVLEGRQLALKLSANSVYGFTGATVGKLPCLPISASTTAFGRKMIDETRRFVLQEYTVANGYSHDADVVYGDTDSVMVRFGCADVTEAMRLGALAADRVTTLFPKPVQLEFEKVYHPYLLMGKKRYAGLMWTCADRHDKLDTKGIETVRRDNCALVRRTISEVLRRVLLERDVQGSVRYVQERVRDLLAGRVDISELVITKGLTRDVSDYATRSAHVELAVKKRKRDAATAPRVGDRVPYVILRGHKADKTYELAEDPVRVVEQGLPIDHRHYLERHLKLPLLRIYAAVLPDAERTLFAAARAAEATPQRATKSTESRQGISRFARVVKTCAGCRTVLAEEHRASGLCGHCRVDSQALYARALGEVDALTLAHHAHTAECQRCQRSMLHEVICANRDCALFYRRIKTQNDLRAARERMDTVEW</sequence>
<dbReference type="AlphaFoldDB" id="A0AAE0GTT2"/>
<dbReference type="InterPro" id="IPR050240">
    <property type="entry name" value="DNA_pol_type-B"/>
</dbReference>
<reference evidence="24 25" key="1">
    <citation type="journal article" date="2015" name="Genome Biol. Evol.">
        <title>Comparative Genomics of a Bacterivorous Green Alga Reveals Evolutionary Causalities and Consequences of Phago-Mixotrophic Mode of Nutrition.</title>
        <authorList>
            <person name="Burns J.A."/>
            <person name="Paasch A."/>
            <person name="Narechania A."/>
            <person name="Kim E."/>
        </authorList>
    </citation>
    <scope>NUCLEOTIDE SEQUENCE [LARGE SCALE GENOMIC DNA]</scope>
    <source>
        <strain evidence="24 25">PLY_AMNH</strain>
    </source>
</reference>
<name>A0AAE0GTT2_9CHLO</name>
<keyword evidence="7 20" id="KW-0235">DNA replication</keyword>
<keyword evidence="14 20" id="KW-0239">DNA-directed DNA polymerase</keyword>
<dbReference type="GO" id="GO:0003677">
    <property type="term" value="F:DNA binding"/>
    <property type="evidence" value="ECO:0007669"/>
    <property type="project" value="UniProtKB-KW"/>
</dbReference>
<dbReference type="Proteomes" id="UP001190700">
    <property type="component" value="Unassembled WGS sequence"/>
</dbReference>
<dbReference type="Pfam" id="PF03104">
    <property type="entry name" value="DNA_pol_B_exo1"/>
    <property type="match status" value="1"/>
</dbReference>
<keyword evidence="16 20" id="KW-0411">Iron-sulfur</keyword>
<proteinExistence type="inferred from homology"/>
<evidence type="ECO:0000259" key="22">
    <source>
        <dbReference type="Pfam" id="PF03104"/>
    </source>
</evidence>
<dbReference type="PRINTS" id="PR00106">
    <property type="entry name" value="DNAPOLB"/>
</dbReference>
<evidence type="ECO:0000256" key="15">
    <source>
        <dbReference type="ARBA" id="ARBA00023004"/>
    </source>
</evidence>
<dbReference type="InterPro" id="IPR006172">
    <property type="entry name" value="DNA-dir_DNA_pol_B"/>
</dbReference>
<dbReference type="NCBIfam" id="TIGR00592">
    <property type="entry name" value="pol2"/>
    <property type="match status" value="1"/>
</dbReference>
<keyword evidence="4 20" id="KW-0004">4Fe-4S</keyword>
<dbReference type="Pfam" id="PF00136">
    <property type="entry name" value="DNA_pol_B"/>
    <property type="match status" value="1"/>
</dbReference>
<dbReference type="GO" id="GO:0003887">
    <property type="term" value="F:DNA-directed DNA polymerase activity"/>
    <property type="evidence" value="ECO:0007669"/>
    <property type="project" value="UniProtKB-KW"/>
</dbReference>
<keyword evidence="18 20" id="KW-0539">Nucleus</keyword>
<evidence type="ECO:0000256" key="19">
    <source>
        <dbReference type="ARBA" id="ARBA00049244"/>
    </source>
</evidence>
<dbReference type="SMART" id="SM00486">
    <property type="entry name" value="POLBc"/>
    <property type="match status" value="1"/>
</dbReference>
<evidence type="ECO:0000256" key="9">
    <source>
        <dbReference type="ARBA" id="ARBA00022723"/>
    </source>
</evidence>
<evidence type="ECO:0000256" key="16">
    <source>
        <dbReference type="ARBA" id="ARBA00023014"/>
    </source>
</evidence>
<dbReference type="InterPro" id="IPR043502">
    <property type="entry name" value="DNA/RNA_pol_sf"/>
</dbReference>
<dbReference type="Gene3D" id="3.30.420.10">
    <property type="entry name" value="Ribonuclease H-like superfamily/Ribonuclease H"/>
    <property type="match status" value="1"/>
</dbReference>
<feature type="domain" description="C4-type zinc-finger of DNA polymerase delta" evidence="23">
    <location>
        <begin position="950"/>
        <end position="1023"/>
    </location>
</feature>
<dbReference type="SUPFAM" id="SSF56672">
    <property type="entry name" value="DNA/RNA polymerases"/>
    <property type="match status" value="1"/>
</dbReference>
<evidence type="ECO:0000256" key="13">
    <source>
        <dbReference type="ARBA" id="ARBA00022839"/>
    </source>
</evidence>
<evidence type="ECO:0000256" key="18">
    <source>
        <dbReference type="ARBA" id="ARBA00023242"/>
    </source>
</evidence>
<keyword evidence="17 20" id="KW-0238">DNA-binding</keyword>
<keyword evidence="11" id="KW-0378">Hydrolase</keyword>
<evidence type="ECO:0000256" key="8">
    <source>
        <dbReference type="ARBA" id="ARBA00022722"/>
    </source>
</evidence>
<keyword evidence="15 20" id="KW-0408">Iron</keyword>
<keyword evidence="13" id="KW-0269">Exonuclease</keyword>
<evidence type="ECO:0000256" key="12">
    <source>
        <dbReference type="ARBA" id="ARBA00022833"/>
    </source>
</evidence>
<dbReference type="GO" id="GO:0000166">
    <property type="term" value="F:nucleotide binding"/>
    <property type="evidence" value="ECO:0007669"/>
    <property type="project" value="InterPro"/>
</dbReference>
<keyword evidence="25" id="KW-1185">Reference proteome</keyword>
<evidence type="ECO:0000256" key="17">
    <source>
        <dbReference type="ARBA" id="ARBA00023125"/>
    </source>
</evidence>
<evidence type="ECO:0000256" key="10">
    <source>
        <dbReference type="ARBA" id="ARBA00022771"/>
    </source>
</evidence>
<dbReference type="EMBL" id="LGRX02002532">
    <property type="protein sequence ID" value="KAK3284038.1"/>
    <property type="molecule type" value="Genomic_DNA"/>
</dbReference>
<keyword evidence="5 20" id="KW-0808">Transferase</keyword>
<dbReference type="PANTHER" id="PTHR10322">
    <property type="entry name" value="DNA POLYMERASE CATALYTIC SUBUNIT"/>
    <property type="match status" value="1"/>
</dbReference>
<keyword evidence="12 20" id="KW-0862">Zinc</keyword>
<dbReference type="Gene3D" id="1.10.132.60">
    <property type="entry name" value="DNA polymerase family B, C-terminal domain"/>
    <property type="match status" value="1"/>
</dbReference>
<evidence type="ECO:0000259" key="23">
    <source>
        <dbReference type="Pfam" id="PF14260"/>
    </source>
</evidence>
<dbReference type="InterPro" id="IPR042087">
    <property type="entry name" value="DNA_pol_B_thumb"/>
</dbReference>
<dbReference type="InterPro" id="IPR025687">
    <property type="entry name" value="Znf-C4pol"/>
</dbReference>
<protein>
    <recommendedName>
        <fullName evidence="20">DNA polymerase</fullName>
        <ecNumber evidence="20">2.7.7.7</ecNumber>
    </recommendedName>
</protein>
<keyword evidence="10 20" id="KW-0863">Zinc-finger</keyword>
<dbReference type="GO" id="GO:0006287">
    <property type="term" value="P:base-excision repair, gap-filling"/>
    <property type="evidence" value="ECO:0007669"/>
    <property type="project" value="TreeGrafter"/>
</dbReference>
<dbReference type="PANTHER" id="PTHR10322:SF23">
    <property type="entry name" value="DNA POLYMERASE DELTA CATALYTIC SUBUNIT"/>
    <property type="match status" value="1"/>
</dbReference>
<dbReference type="GO" id="GO:0008296">
    <property type="term" value="F:3'-5'-DNA exonuclease activity"/>
    <property type="evidence" value="ECO:0007669"/>
    <property type="project" value="TreeGrafter"/>
</dbReference>
<dbReference type="Gene3D" id="3.90.1600.10">
    <property type="entry name" value="Palm domain of DNA polymerase"/>
    <property type="match status" value="1"/>
</dbReference>
<evidence type="ECO:0000256" key="7">
    <source>
        <dbReference type="ARBA" id="ARBA00022705"/>
    </source>
</evidence>
<keyword evidence="9 20" id="KW-0479">Metal-binding</keyword>
<dbReference type="GO" id="GO:0045004">
    <property type="term" value="P:DNA replication proofreading"/>
    <property type="evidence" value="ECO:0007669"/>
    <property type="project" value="TreeGrafter"/>
</dbReference>
<keyword evidence="8" id="KW-0540">Nuclease</keyword>
<feature type="domain" description="DNA-directed DNA polymerase family B exonuclease" evidence="22">
    <location>
        <begin position="172"/>
        <end position="408"/>
    </location>
</feature>
<feature type="domain" description="DNA-directed DNA polymerase family B multifunctional" evidence="21">
    <location>
        <begin position="472"/>
        <end position="906"/>
    </location>
</feature>